<dbReference type="Proteomes" id="UP000078340">
    <property type="component" value="Unassembled WGS sequence"/>
</dbReference>
<dbReference type="EMBL" id="LSBI01000016">
    <property type="protein sequence ID" value="OAQ75769.1"/>
    <property type="molecule type" value="Genomic_DNA"/>
</dbReference>
<dbReference type="InterPro" id="IPR037524">
    <property type="entry name" value="PA14/GLEYA"/>
</dbReference>
<feature type="compositionally biased region" description="Polar residues" evidence="1">
    <location>
        <begin position="205"/>
        <end position="218"/>
    </location>
</feature>
<proteinExistence type="predicted"/>
<dbReference type="Gene3D" id="2.60.120.1560">
    <property type="match status" value="1"/>
</dbReference>
<organism evidence="4 5">
    <name type="scientific">Purpureocillium lilacinum</name>
    <name type="common">Paecilomyces lilacinus</name>
    <dbReference type="NCBI Taxonomy" id="33203"/>
    <lineage>
        <taxon>Eukaryota</taxon>
        <taxon>Fungi</taxon>
        <taxon>Dikarya</taxon>
        <taxon>Ascomycota</taxon>
        <taxon>Pezizomycotina</taxon>
        <taxon>Sordariomycetes</taxon>
        <taxon>Hypocreomycetidae</taxon>
        <taxon>Hypocreales</taxon>
        <taxon>Ophiocordycipitaceae</taxon>
        <taxon>Purpureocillium</taxon>
    </lineage>
</organism>
<keyword evidence="2" id="KW-0732">Signal</keyword>
<evidence type="ECO:0000256" key="2">
    <source>
        <dbReference type="SAM" id="SignalP"/>
    </source>
</evidence>
<name>A0A179GF65_PURLI</name>
<dbReference type="InterPro" id="IPR018871">
    <property type="entry name" value="GLEYA_adhesin_domain"/>
</dbReference>
<dbReference type="OMA" id="MAPINLF"/>
<dbReference type="Pfam" id="PF10528">
    <property type="entry name" value="GLEYA"/>
    <property type="match status" value="1"/>
</dbReference>
<feature type="signal peptide" evidence="2">
    <location>
        <begin position="1"/>
        <end position="19"/>
    </location>
</feature>
<comment type="caution">
    <text evidence="4">The sequence shown here is derived from an EMBL/GenBank/DDBJ whole genome shotgun (WGS) entry which is preliminary data.</text>
</comment>
<feature type="chain" id="PRO_5008102631" evidence="2">
    <location>
        <begin position="20"/>
        <end position="507"/>
    </location>
</feature>
<evidence type="ECO:0000256" key="1">
    <source>
        <dbReference type="SAM" id="MobiDB-lite"/>
    </source>
</evidence>
<reference evidence="4 5" key="1">
    <citation type="submission" date="2016-02" db="EMBL/GenBank/DDBJ databases">
        <title>Biosynthesis of antibiotic leucinostatins and their inhibition on Phytophthora in bio-control Purpureocillium lilacinum.</title>
        <authorList>
            <person name="Wang G."/>
            <person name="Liu Z."/>
            <person name="Lin R."/>
            <person name="Li E."/>
            <person name="Mao Z."/>
            <person name="Ling J."/>
            <person name="Yin W."/>
            <person name="Xie B."/>
        </authorList>
    </citation>
    <scope>NUCLEOTIDE SEQUENCE [LARGE SCALE GENOMIC DNA]</scope>
    <source>
        <strain evidence="4">PLFJ-1</strain>
    </source>
</reference>
<evidence type="ECO:0000259" key="3">
    <source>
        <dbReference type="PROSITE" id="PS51820"/>
    </source>
</evidence>
<dbReference type="GeneID" id="28892875"/>
<dbReference type="KEGG" id="plj:28892875"/>
<feature type="compositionally biased region" description="Low complexity" evidence="1">
    <location>
        <begin position="219"/>
        <end position="264"/>
    </location>
</feature>
<dbReference type="AlphaFoldDB" id="A0A179GF65"/>
<evidence type="ECO:0000313" key="4">
    <source>
        <dbReference type="EMBL" id="OAQ75769.1"/>
    </source>
</evidence>
<feature type="domain" description="PA14" evidence="3">
    <location>
        <begin position="328"/>
        <end position="495"/>
    </location>
</feature>
<protein>
    <submittedName>
        <fullName evidence="4">Floculation protein FLO1</fullName>
    </submittedName>
</protein>
<dbReference type="PROSITE" id="PS51820">
    <property type="entry name" value="PA14"/>
    <property type="match status" value="1"/>
</dbReference>
<sequence length="507" mass="54294">MTRLGVFALAVCSVWGATALSINGSDLDLEHEVGIDTYRLPKLTTTIPYLGKHKATRTIHPCRTGPVIVVIQTPLEVAHCGLQTTTVSQPASTTETESVSSTTETGAPVTTGTESSSTSTTGPETSTLTNRVTTSQSTETETTAMETLTGTGTTETETSAAETLTESQITETLTEISLTKTPTEISTTETLTATSTMETLTDVTTIESSTEPKTTEMNTSTVETLTESKTTETLTEISTSETLTATSTVETLTDTKITETLTESKTTEAETKTTATPTSSKCPEPTLGGPCRVRYGCLPEGLDIAYYSNPFGGYSRQGDLPSSYYITQNLRSLAASTTNETYFPQDTPPDEASFPRVYPRADLPGAWYAAGWTRATNGGLTVDANNFTLVYAGFYRAPESGIFKLCTTADNENDVFFGRGVAFDCVTGKADPEARPVIVSTGGNYVNGINCTDVSLAEGEYYPLRSVMGDWQGPSAFNLTIKRPSEPFEERKNVFDGLVYPHACGDY</sequence>
<feature type="compositionally biased region" description="Low complexity" evidence="1">
    <location>
        <begin position="92"/>
        <end position="165"/>
    </location>
</feature>
<feature type="region of interest" description="Disordered" evidence="1">
    <location>
        <begin position="85"/>
        <end position="165"/>
    </location>
</feature>
<feature type="region of interest" description="Disordered" evidence="1">
    <location>
        <begin position="205"/>
        <end position="283"/>
    </location>
</feature>
<gene>
    <name evidence="4" type="ORF">VFPFJ_10759</name>
</gene>
<accession>A0A179GF65</accession>
<feature type="compositionally biased region" description="Low complexity" evidence="1">
    <location>
        <begin position="272"/>
        <end position="281"/>
    </location>
</feature>
<evidence type="ECO:0000313" key="5">
    <source>
        <dbReference type="Proteomes" id="UP000078340"/>
    </source>
</evidence>